<dbReference type="GO" id="GO:0016301">
    <property type="term" value="F:kinase activity"/>
    <property type="evidence" value="ECO:0007669"/>
    <property type="project" value="UniProtKB-KW"/>
</dbReference>
<proteinExistence type="inferred from homology"/>
<dbReference type="PANTHER" id="PTHR43095">
    <property type="entry name" value="SUGAR KINASE"/>
    <property type="match status" value="1"/>
</dbReference>
<dbReference type="PANTHER" id="PTHR43095:SF5">
    <property type="entry name" value="XYLULOSE KINASE"/>
    <property type="match status" value="1"/>
</dbReference>
<sequence length="497" mass="54353">MHIGIDIGTGSTKGVLVDGDGTILRKESVTHTMSSPSTGWAEFDAQQQWWPEIQQISQRLLEGQDAEQVHGVCVSGMGPCLVLMEEDFTPVRAAILYGVDTRAFQEIEVLTEQLGDERIVARCGNSLSSQSIGPKMRWVRDHEPDSFTRAVRWGSAHSYILGMLTGEYVLDHHTASQSDPLYDLTAETWAEDWYDEIAEHLERPRLAWANEAVGSISAEASRATGLPEGTPVCAGTVDAWTEAWSAGVRAPGDTMLQYGSTFFVVQNLRSQAHEAQLWSTAGITEGSRCLAAGTATSGSLTSWWRGQWGDPDFGQLVEEAGSVPPGARGLVVLPYFAGERTPIFDPDARGTVIGLTLSHGPAEIFRATYEGIACGLRQILDLLEEGVERPERLVAVGGGTQSRLWVQIVSDVTGRSQQIPDQTIGASYGAAMLAAETTSGIDTRDWACIGETVEPDPQHRELYDEIFGLYTQLYRDNRETMHRLAELQRRSDTPVQA</sequence>
<reference evidence="8 9" key="1">
    <citation type="journal article" date="2014" name="Genome Announc.">
        <title>Draft Genome Sequence of Kocuria palustris PEL.</title>
        <authorList>
            <person name="Sharma G."/>
            <person name="Khatri I."/>
            <person name="Subramanian S."/>
        </authorList>
    </citation>
    <scope>NUCLEOTIDE SEQUENCE [LARGE SCALE GENOMIC DNA]</scope>
    <source>
        <strain evidence="8 9">PEL</strain>
    </source>
</reference>
<dbReference type="Proteomes" id="UP000009877">
    <property type="component" value="Unassembled WGS sequence"/>
</dbReference>
<evidence type="ECO:0000313" key="9">
    <source>
        <dbReference type="Proteomes" id="UP000009877"/>
    </source>
</evidence>
<dbReference type="CDD" id="cd07804">
    <property type="entry name" value="ASKHA_NBD_FGGY_RrXK-like"/>
    <property type="match status" value="1"/>
</dbReference>
<evidence type="ECO:0000256" key="3">
    <source>
        <dbReference type="ARBA" id="ARBA00022679"/>
    </source>
</evidence>
<organism evidence="8 9">
    <name type="scientific">Kocuria palustris PEL</name>
    <dbReference type="NCBI Taxonomy" id="1236550"/>
    <lineage>
        <taxon>Bacteria</taxon>
        <taxon>Bacillati</taxon>
        <taxon>Actinomycetota</taxon>
        <taxon>Actinomycetes</taxon>
        <taxon>Micrococcales</taxon>
        <taxon>Micrococcaceae</taxon>
        <taxon>Kocuria</taxon>
    </lineage>
</organism>
<feature type="domain" description="Carbohydrate kinase FGGY C-terminal" evidence="7">
    <location>
        <begin position="260"/>
        <end position="435"/>
    </location>
</feature>
<dbReference type="GO" id="GO:0016773">
    <property type="term" value="F:phosphotransferase activity, alcohol group as acceptor"/>
    <property type="evidence" value="ECO:0007669"/>
    <property type="project" value="InterPro"/>
</dbReference>
<name>M2XS71_9MICC</name>
<dbReference type="PROSITE" id="PS00445">
    <property type="entry name" value="FGGY_KINASES_2"/>
    <property type="match status" value="1"/>
</dbReference>
<dbReference type="InterPro" id="IPR050406">
    <property type="entry name" value="FGGY_Carb_Kinase"/>
</dbReference>
<dbReference type="Pfam" id="PF00370">
    <property type="entry name" value="FGGY_N"/>
    <property type="match status" value="1"/>
</dbReference>
<keyword evidence="4 5" id="KW-0418">Kinase</keyword>
<evidence type="ECO:0000256" key="4">
    <source>
        <dbReference type="ARBA" id="ARBA00022777"/>
    </source>
</evidence>
<keyword evidence="2" id="KW-0119">Carbohydrate metabolism</keyword>
<protein>
    <submittedName>
        <fullName evidence="8">Xylulose kinase</fullName>
    </submittedName>
</protein>
<keyword evidence="3 5" id="KW-0808">Transferase</keyword>
<dbReference type="STRING" id="71999.KPaMU14_00700"/>
<dbReference type="Pfam" id="PF02782">
    <property type="entry name" value="FGGY_C"/>
    <property type="match status" value="1"/>
</dbReference>
<dbReference type="InterPro" id="IPR000577">
    <property type="entry name" value="Carb_kinase_FGGY"/>
</dbReference>
<accession>M2XS71</accession>
<dbReference type="EMBL" id="ANHZ02000024">
    <property type="protein sequence ID" value="EME35663.1"/>
    <property type="molecule type" value="Genomic_DNA"/>
</dbReference>
<evidence type="ECO:0000256" key="2">
    <source>
        <dbReference type="ARBA" id="ARBA00022629"/>
    </source>
</evidence>
<dbReference type="InterPro" id="IPR043129">
    <property type="entry name" value="ATPase_NBD"/>
</dbReference>
<dbReference type="InterPro" id="IPR018485">
    <property type="entry name" value="FGGY_C"/>
</dbReference>
<dbReference type="Gene3D" id="3.30.420.40">
    <property type="match status" value="2"/>
</dbReference>
<dbReference type="RefSeq" id="WP_006215616.1">
    <property type="nucleotide sequence ID" value="NZ_ANHZ02000024.1"/>
</dbReference>
<evidence type="ECO:0000313" key="8">
    <source>
        <dbReference type="EMBL" id="EME35663.1"/>
    </source>
</evidence>
<keyword evidence="9" id="KW-1185">Reference proteome</keyword>
<dbReference type="InterPro" id="IPR018484">
    <property type="entry name" value="FGGY_N"/>
</dbReference>
<dbReference type="AlphaFoldDB" id="M2XS71"/>
<evidence type="ECO:0000259" key="7">
    <source>
        <dbReference type="Pfam" id="PF02782"/>
    </source>
</evidence>
<evidence type="ECO:0000256" key="5">
    <source>
        <dbReference type="RuleBase" id="RU003733"/>
    </source>
</evidence>
<dbReference type="GO" id="GO:0042732">
    <property type="term" value="P:D-xylose metabolic process"/>
    <property type="evidence" value="ECO:0007669"/>
    <property type="project" value="UniProtKB-KW"/>
</dbReference>
<keyword evidence="2" id="KW-0859">Xylose metabolism</keyword>
<dbReference type="SUPFAM" id="SSF53067">
    <property type="entry name" value="Actin-like ATPase domain"/>
    <property type="match status" value="2"/>
</dbReference>
<dbReference type="PIRSF" id="PIRSF000538">
    <property type="entry name" value="GlpK"/>
    <property type="match status" value="1"/>
</dbReference>
<dbReference type="InterPro" id="IPR018483">
    <property type="entry name" value="Carb_kinase_FGGY_CS"/>
</dbReference>
<evidence type="ECO:0000259" key="6">
    <source>
        <dbReference type="Pfam" id="PF00370"/>
    </source>
</evidence>
<comment type="similarity">
    <text evidence="1 5">Belongs to the FGGY kinase family.</text>
</comment>
<comment type="caution">
    <text evidence="8">The sequence shown here is derived from an EMBL/GenBank/DDBJ whole genome shotgun (WGS) entry which is preliminary data.</text>
</comment>
<evidence type="ECO:0000256" key="1">
    <source>
        <dbReference type="ARBA" id="ARBA00009156"/>
    </source>
</evidence>
<gene>
    <name evidence="8" type="ORF">C884_01390</name>
</gene>
<feature type="domain" description="Carbohydrate kinase FGGY N-terminal" evidence="6">
    <location>
        <begin position="1"/>
        <end position="239"/>
    </location>
</feature>